<dbReference type="OrthoDB" id="6191081at2"/>
<comment type="catalytic activity">
    <reaction evidence="4">
        <text>2 GTP = 3',3'-c-di-GMP + 2 diphosphate</text>
        <dbReference type="Rhea" id="RHEA:24898"/>
        <dbReference type="ChEBI" id="CHEBI:33019"/>
        <dbReference type="ChEBI" id="CHEBI:37565"/>
        <dbReference type="ChEBI" id="CHEBI:58805"/>
        <dbReference type="EC" id="2.7.7.65"/>
    </reaction>
</comment>
<dbReference type="CDD" id="cd01949">
    <property type="entry name" value="GGDEF"/>
    <property type="match status" value="1"/>
</dbReference>
<dbReference type="Pfam" id="PF18768">
    <property type="entry name" value="RNPP_C"/>
    <property type="match status" value="1"/>
</dbReference>
<dbReference type="PANTHER" id="PTHR45138">
    <property type="entry name" value="REGULATORY COMPONENTS OF SENSORY TRANSDUCTION SYSTEM"/>
    <property type="match status" value="1"/>
</dbReference>
<evidence type="ECO:0000313" key="8">
    <source>
        <dbReference type="EMBL" id="TDQ45469.1"/>
    </source>
</evidence>
<evidence type="ECO:0000256" key="2">
    <source>
        <dbReference type="ARBA" id="ARBA00004533"/>
    </source>
</evidence>
<sequence length="692" mass="79054">MLNAVVRLPGLFAGLLSRFLVIGLLVFVGLADAAETDPKLESALDDYLLQLEEDPKQAYQTIKAMAERVDADTPLGSRTRFISYLSGAHLHNQQKEQAIALNQQIFDWASESGDPDVWAEGLATQIERLMFDNERKAALERVEQLLTYLPKAESLRVRYFGHNTAAYVYARASRFAEALQQYQLALEVVNQTDDQRTPIRRLYLKSQLASMYSTMKNYSLSLSLSDEAINEAKERELHGFLPDLYILRGYVLVEMGKLGDAIAANEQGLAWADKQGYNGARLTLLNNIGDIHMRENRLGEARQYFERALTDALKLDDHHTENLLRFNLGYIQVKSGLHRQGLEWMKQALQYFRELELDTDVELMLGELADAYHLAGEFAQEATTRQEQYQLSKKIFQRERDKRTTELQEQFAAKEKARQIQLLEQENALKQTDLENKKLQQRIALLLIAVGLLASILIFQLYRKARDSNLRLREANAKLAYQSLRDPLTGLFNRRSFQEQMQHRSHAIERRHSSTTAIDGLILFDVDHFKHINDHYGHAAGDAVLVELSERLMKISRTDDMVMRWGGEEFLMLLRHVDSNSLTMLCQRVLNAIGEKPVEFQGHTIRVTVSAGFLTLPFSGMSEQEFNWEKAVQLADMALYLGKVHGRNRAYGLLHLKTPYEQIRHTLETDLSKAIDNDWVEVTVINGPAANG</sequence>
<dbReference type="FunFam" id="3.30.70.270:FF:000001">
    <property type="entry name" value="Diguanylate cyclase domain protein"/>
    <property type="match status" value="1"/>
</dbReference>
<evidence type="ECO:0000256" key="6">
    <source>
        <dbReference type="SAM" id="Phobius"/>
    </source>
</evidence>
<dbReference type="GO" id="GO:0052621">
    <property type="term" value="F:diguanylate cyclase activity"/>
    <property type="evidence" value="ECO:0007669"/>
    <property type="project" value="UniProtKB-EC"/>
</dbReference>
<keyword evidence="9" id="KW-1185">Reference proteome</keyword>
<keyword evidence="5" id="KW-0175">Coiled coil</keyword>
<dbReference type="GO" id="GO:0005886">
    <property type="term" value="C:plasma membrane"/>
    <property type="evidence" value="ECO:0007669"/>
    <property type="project" value="UniProtKB-SubCell"/>
</dbReference>
<comment type="subcellular location">
    <subcellularLocation>
        <location evidence="2">Cell inner membrane</location>
    </subcellularLocation>
</comment>
<dbReference type="InterPro" id="IPR019734">
    <property type="entry name" value="TPR_rpt"/>
</dbReference>
<keyword evidence="6" id="KW-1133">Transmembrane helix</keyword>
<evidence type="ECO:0000313" key="9">
    <source>
        <dbReference type="Proteomes" id="UP000295375"/>
    </source>
</evidence>
<dbReference type="InterPro" id="IPR050469">
    <property type="entry name" value="Diguanylate_Cyclase"/>
</dbReference>
<dbReference type="RefSeq" id="WP_133592771.1">
    <property type="nucleotide sequence ID" value="NZ_CP037953.1"/>
</dbReference>
<dbReference type="InterPro" id="IPR011990">
    <property type="entry name" value="TPR-like_helical_dom_sf"/>
</dbReference>
<gene>
    <name evidence="8" type="ORF">EV696_12046</name>
</gene>
<feature type="domain" description="GGDEF" evidence="7">
    <location>
        <begin position="517"/>
        <end position="655"/>
    </location>
</feature>
<dbReference type="InterPro" id="IPR043128">
    <property type="entry name" value="Rev_trsase/Diguanyl_cyclase"/>
</dbReference>
<feature type="coiled-coil region" evidence="5">
    <location>
        <begin position="413"/>
        <end position="442"/>
    </location>
</feature>
<dbReference type="InterPro" id="IPR041315">
    <property type="entry name" value="PlcR_TPR"/>
</dbReference>
<dbReference type="PROSITE" id="PS50887">
    <property type="entry name" value="GGDEF"/>
    <property type="match status" value="1"/>
</dbReference>
<evidence type="ECO:0000259" key="7">
    <source>
        <dbReference type="PROSITE" id="PS50887"/>
    </source>
</evidence>
<dbReference type="Gene3D" id="3.30.70.270">
    <property type="match status" value="1"/>
</dbReference>
<dbReference type="EC" id="2.7.7.65" evidence="3"/>
<dbReference type="AlphaFoldDB" id="A0A4R6UJ75"/>
<dbReference type="NCBIfam" id="TIGR00254">
    <property type="entry name" value="GGDEF"/>
    <property type="match status" value="1"/>
</dbReference>
<evidence type="ECO:0000256" key="5">
    <source>
        <dbReference type="SAM" id="Coils"/>
    </source>
</evidence>
<evidence type="ECO:0000256" key="3">
    <source>
        <dbReference type="ARBA" id="ARBA00012528"/>
    </source>
</evidence>
<reference evidence="8 9" key="1">
    <citation type="submission" date="2019-03" db="EMBL/GenBank/DDBJ databases">
        <title>Genomic Encyclopedia of Type Strains, Phase IV (KMG-IV): sequencing the most valuable type-strain genomes for metagenomic binning, comparative biology and taxonomic classification.</title>
        <authorList>
            <person name="Goeker M."/>
        </authorList>
    </citation>
    <scope>NUCLEOTIDE SEQUENCE [LARGE SCALE GENOMIC DNA]</scope>
    <source>
        <strain evidence="8 9">DSM 103792</strain>
    </source>
</reference>
<organism evidence="8 9">
    <name type="scientific">Permianibacter aggregans</name>
    <dbReference type="NCBI Taxonomy" id="1510150"/>
    <lineage>
        <taxon>Bacteria</taxon>
        <taxon>Pseudomonadati</taxon>
        <taxon>Pseudomonadota</taxon>
        <taxon>Gammaproteobacteria</taxon>
        <taxon>Pseudomonadales</taxon>
        <taxon>Pseudomonadaceae</taxon>
        <taxon>Permianibacter</taxon>
    </lineage>
</organism>
<dbReference type="Proteomes" id="UP000295375">
    <property type="component" value="Unassembled WGS sequence"/>
</dbReference>
<keyword evidence="6" id="KW-0472">Membrane</keyword>
<evidence type="ECO:0000256" key="1">
    <source>
        <dbReference type="ARBA" id="ARBA00001946"/>
    </source>
</evidence>
<dbReference type="SMART" id="SM00267">
    <property type="entry name" value="GGDEF"/>
    <property type="match status" value="1"/>
</dbReference>
<dbReference type="SUPFAM" id="SSF55073">
    <property type="entry name" value="Nucleotide cyclase"/>
    <property type="match status" value="1"/>
</dbReference>
<name>A0A4R6UJ75_9GAMM</name>
<feature type="transmembrane region" description="Helical" evidence="6">
    <location>
        <begin position="443"/>
        <end position="462"/>
    </location>
</feature>
<dbReference type="InterPro" id="IPR000160">
    <property type="entry name" value="GGDEF_dom"/>
</dbReference>
<dbReference type="EMBL" id="SNYM01000020">
    <property type="protein sequence ID" value="TDQ45469.1"/>
    <property type="molecule type" value="Genomic_DNA"/>
</dbReference>
<proteinExistence type="predicted"/>
<keyword evidence="6" id="KW-0812">Transmembrane</keyword>
<comment type="cofactor">
    <cofactor evidence="1">
        <name>Mg(2+)</name>
        <dbReference type="ChEBI" id="CHEBI:18420"/>
    </cofactor>
</comment>
<dbReference type="PANTHER" id="PTHR45138:SF9">
    <property type="entry name" value="DIGUANYLATE CYCLASE DGCM-RELATED"/>
    <property type="match status" value="1"/>
</dbReference>
<dbReference type="Pfam" id="PF13181">
    <property type="entry name" value="TPR_8"/>
    <property type="match status" value="1"/>
</dbReference>
<dbReference type="InterPro" id="IPR029787">
    <property type="entry name" value="Nucleotide_cyclase"/>
</dbReference>
<dbReference type="SUPFAM" id="SSF48452">
    <property type="entry name" value="TPR-like"/>
    <property type="match status" value="1"/>
</dbReference>
<dbReference type="Pfam" id="PF00990">
    <property type="entry name" value="GGDEF"/>
    <property type="match status" value="1"/>
</dbReference>
<accession>A0A4R6UJ75</accession>
<evidence type="ECO:0000256" key="4">
    <source>
        <dbReference type="ARBA" id="ARBA00034247"/>
    </source>
</evidence>
<dbReference type="Gene3D" id="1.25.40.10">
    <property type="entry name" value="Tetratricopeptide repeat domain"/>
    <property type="match status" value="2"/>
</dbReference>
<protein>
    <recommendedName>
        <fullName evidence="3">diguanylate cyclase</fullName>
        <ecNumber evidence="3">2.7.7.65</ecNumber>
    </recommendedName>
</protein>
<dbReference type="SMART" id="SM00028">
    <property type="entry name" value="TPR"/>
    <property type="match status" value="4"/>
</dbReference>
<comment type="caution">
    <text evidence="8">The sequence shown here is derived from an EMBL/GenBank/DDBJ whole genome shotgun (WGS) entry which is preliminary data.</text>
</comment>